<feature type="domain" description="DUF4440" evidence="3">
    <location>
        <begin position="31"/>
        <end position="137"/>
    </location>
</feature>
<sequence>MKQFLLIFFLFFSSVALAQKTKEESATEKFVLKLHAAKFRWMVKGELDSLNSILDERLQYVHSNGWIENKKEVIADIKSGKLKMNNVVVEEASARVYKGFVIVNGKGTFSVVMEGKPIDIHLLYTEVYAKRQNGWLLVSRHANKLVQ</sequence>
<dbReference type="PROSITE" id="PS50889">
    <property type="entry name" value="S4"/>
    <property type="match status" value="1"/>
</dbReference>
<accession>A0A7G5XEU7</accession>
<evidence type="ECO:0000256" key="2">
    <source>
        <dbReference type="SAM" id="SignalP"/>
    </source>
</evidence>
<evidence type="ECO:0000256" key="1">
    <source>
        <dbReference type="PROSITE-ProRule" id="PRU00182"/>
    </source>
</evidence>
<protein>
    <submittedName>
        <fullName evidence="4">Nuclear transport factor 2 family protein</fullName>
    </submittedName>
</protein>
<keyword evidence="5" id="KW-1185">Reference proteome</keyword>
<dbReference type="InterPro" id="IPR027843">
    <property type="entry name" value="DUF4440"/>
</dbReference>
<feature type="chain" id="PRO_5028879014" evidence="2">
    <location>
        <begin position="19"/>
        <end position="147"/>
    </location>
</feature>
<evidence type="ECO:0000259" key="3">
    <source>
        <dbReference type="Pfam" id="PF14534"/>
    </source>
</evidence>
<reference evidence="5" key="1">
    <citation type="submission" date="2020-08" db="EMBL/GenBank/DDBJ databases">
        <title>Lacibacter sp. S13-6-6 genome sequencing.</title>
        <authorList>
            <person name="Jin L."/>
        </authorList>
    </citation>
    <scope>NUCLEOTIDE SEQUENCE [LARGE SCALE GENOMIC DNA]</scope>
    <source>
        <strain evidence="5">S13-6-6</strain>
    </source>
</reference>
<evidence type="ECO:0000313" key="4">
    <source>
        <dbReference type="EMBL" id="QNA44000.1"/>
    </source>
</evidence>
<dbReference type="KEGG" id="lacs:H4075_18280"/>
<feature type="signal peptide" evidence="2">
    <location>
        <begin position="1"/>
        <end position="18"/>
    </location>
</feature>
<dbReference type="Gene3D" id="3.10.450.50">
    <property type="match status" value="1"/>
</dbReference>
<dbReference type="Pfam" id="PF14534">
    <property type="entry name" value="DUF4440"/>
    <property type="match status" value="1"/>
</dbReference>
<dbReference type="Proteomes" id="UP000515344">
    <property type="component" value="Chromosome"/>
</dbReference>
<organism evidence="4 5">
    <name type="scientific">Lacibacter sediminis</name>
    <dbReference type="NCBI Taxonomy" id="2760713"/>
    <lineage>
        <taxon>Bacteria</taxon>
        <taxon>Pseudomonadati</taxon>
        <taxon>Bacteroidota</taxon>
        <taxon>Chitinophagia</taxon>
        <taxon>Chitinophagales</taxon>
        <taxon>Chitinophagaceae</taxon>
        <taxon>Lacibacter</taxon>
    </lineage>
</organism>
<name>A0A7G5XEU7_9BACT</name>
<dbReference type="AlphaFoldDB" id="A0A7G5XEU7"/>
<keyword evidence="1" id="KW-0694">RNA-binding</keyword>
<evidence type="ECO:0000313" key="5">
    <source>
        <dbReference type="Proteomes" id="UP000515344"/>
    </source>
</evidence>
<dbReference type="RefSeq" id="WP_182802262.1">
    <property type="nucleotide sequence ID" value="NZ_CP060007.1"/>
</dbReference>
<dbReference type="InterPro" id="IPR032710">
    <property type="entry name" value="NTF2-like_dom_sf"/>
</dbReference>
<dbReference type="EMBL" id="CP060007">
    <property type="protein sequence ID" value="QNA44000.1"/>
    <property type="molecule type" value="Genomic_DNA"/>
</dbReference>
<proteinExistence type="predicted"/>
<keyword evidence="2" id="KW-0732">Signal</keyword>
<dbReference type="GO" id="GO:0003723">
    <property type="term" value="F:RNA binding"/>
    <property type="evidence" value="ECO:0007669"/>
    <property type="project" value="UniProtKB-KW"/>
</dbReference>
<gene>
    <name evidence="4" type="ORF">H4075_18280</name>
</gene>
<dbReference type="SUPFAM" id="SSF54427">
    <property type="entry name" value="NTF2-like"/>
    <property type="match status" value="1"/>
</dbReference>